<organism evidence="1 2">
    <name type="scientific">Neohortaea acidophila</name>
    <dbReference type="NCBI Taxonomy" id="245834"/>
    <lineage>
        <taxon>Eukaryota</taxon>
        <taxon>Fungi</taxon>
        <taxon>Dikarya</taxon>
        <taxon>Ascomycota</taxon>
        <taxon>Pezizomycotina</taxon>
        <taxon>Dothideomycetes</taxon>
        <taxon>Dothideomycetidae</taxon>
        <taxon>Mycosphaerellales</taxon>
        <taxon>Teratosphaeriaceae</taxon>
        <taxon>Neohortaea</taxon>
    </lineage>
</organism>
<evidence type="ECO:0000313" key="2">
    <source>
        <dbReference type="Proteomes" id="UP000799767"/>
    </source>
</evidence>
<protein>
    <submittedName>
        <fullName evidence="1">Uncharacterized protein</fullName>
    </submittedName>
</protein>
<dbReference type="EMBL" id="MU001631">
    <property type="protein sequence ID" value="KAF2487782.1"/>
    <property type="molecule type" value="Genomic_DNA"/>
</dbReference>
<name>A0A6A6Q667_9PEZI</name>
<dbReference type="GeneID" id="54473385"/>
<reference evidence="1" key="1">
    <citation type="journal article" date="2020" name="Stud. Mycol.">
        <title>101 Dothideomycetes genomes: a test case for predicting lifestyles and emergence of pathogens.</title>
        <authorList>
            <person name="Haridas S."/>
            <person name="Albert R."/>
            <person name="Binder M."/>
            <person name="Bloem J."/>
            <person name="Labutti K."/>
            <person name="Salamov A."/>
            <person name="Andreopoulos B."/>
            <person name="Baker S."/>
            <person name="Barry K."/>
            <person name="Bills G."/>
            <person name="Bluhm B."/>
            <person name="Cannon C."/>
            <person name="Castanera R."/>
            <person name="Culley D."/>
            <person name="Daum C."/>
            <person name="Ezra D."/>
            <person name="Gonzalez J."/>
            <person name="Henrissat B."/>
            <person name="Kuo A."/>
            <person name="Liang C."/>
            <person name="Lipzen A."/>
            <person name="Lutzoni F."/>
            <person name="Magnuson J."/>
            <person name="Mondo S."/>
            <person name="Nolan M."/>
            <person name="Ohm R."/>
            <person name="Pangilinan J."/>
            <person name="Park H.-J."/>
            <person name="Ramirez L."/>
            <person name="Alfaro M."/>
            <person name="Sun H."/>
            <person name="Tritt A."/>
            <person name="Yoshinaga Y."/>
            <person name="Zwiers L.-H."/>
            <person name="Turgeon B."/>
            <person name="Goodwin S."/>
            <person name="Spatafora J."/>
            <person name="Crous P."/>
            <person name="Grigoriev I."/>
        </authorList>
    </citation>
    <scope>NUCLEOTIDE SEQUENCE</scope>
    <source>
        <strain evidence="1">CBS 113389</strain>
    </source>
</reference>
<accession>A0A6A6Q667</accession>
<proteinExistence type="predicted"/>
<keyword evidence="2" id="KW-1185">Reference proteome</keyword>
<dbReference type="RefSeq" id="XP_033594351.1">
    <property type="nucleotide sequence ID" value="XM_033732383.1"/>
</dbReference>
<sequence>MQNQASVRIAGEPNDGNIDQYELISARRALALLKGKLGQERLRELIKEQVAEGNQLFRDHVKRSAGRTETGKITIEATNLSVADFSGWLSRAFTRQDVLIAAQPEHYVMDMVDPNGPHVVETLGDVIVGFYMGGWDQSQVTGENDGVDRRRSTLRLDDDGTVLGSVSTAFLDAPHGMSAELSITLPATSAPDAIEQHLEHFSVEFRSWMLAAAAEKQGGGG</sequence>
<gene>
    <name evidence="1" type="ORF">BDY17DRAFT_289676</name>
</gene>
<evidence type="ECO:0000313" key="1">
    <source>
        <dbReference type="EMBL" id="KAF2487782.1"/>
    </source>
</evidence>
<dbReference type="Proteomes" id="UP000799767">
    <property type="component" value="Unassembled WGS sequence"/>
</dbReference>
<dbReference type="OrthoDB" id="3006326at2759"/>
<dbReference type="AlphaFoldDB" id="A0A6A6Q667"/>